<organism evidence="2 3">
    <name type="scientific">Caenorhabditis briggsae</name>
    <dbReference type="NCBI Taxonomy" id="6238"/>
    <lineage>
        <taxon>Eukaryota</taxon>
        <taxon>Metazoa</taxon>
        <taxon>Ecdysozoa</taxon>
        <taxon>Nematoda</taxon>
        <taxon>Chromadorea</taxon>
        <taxon>Rhabditida</taxon>
        <taxon>Rhabditina</taxon>
        <taxon>Rhabditomorpha</taxon>
        <taxon>Rhabditoidea</taxon>
        <taxon>Rhabditidae</taxon>
        <taxon>Peloderinae</taxon>
        <taxon>Caenorhabditis</taxon>
    </lineage>
</organism>
<dbReference type="AlphaFoldDB" id="A0AAE9DPB6"/>
<keyword evidence="1" id="KW-0472">Membrane</keyword>
<dbReference type="Proteomes" id="UP000827892">
    <property type="component" value="Chromosome II"/>
</dbReference>
<gene>
    <name evidence="2" type="ORF">L3Y34_019571</name>
</gene>
<accession>A0AAE9DPB6</accession>
<reference evidence="2 3" key="1">
    <citation type="submission" date="2022-05" db="EMBL/GenBank/DDBJ databases">
        <title>Chromosome-level reference genomes for two strains of Caenorhabditis briggsae: an improved platform for comparative genomics.</title>
        <authorList>
            <person name="Stevens L."/>
            <person name="Andersen E.C."/>
        </authorList>
    </citation>
    <scope>NUCLEOTIDE SEQUENCE [LARGE SCALE GENOMIC DNA]</scope>
    <source>
        <strain evidence="2">QX1410_ONT</strain>
        <tissue evidence="2">Whole-organism</tissue>
    </source>
</reference>
<keyword evidence="1" id="KW-0812">Transmembrane</keyword>
<evidence type="ECO:0000313" key="2">
    <source>
        <dbReference type="EMBL" id="ULU08463.1"/>
    </source>
</evidence>
<evidence type="ECO:0000256" key="1">
    <source>
        <dbReference type="SAM" id="Phobius"/>
    </source>
</evidence>
<proteinExistence type="predicted"/>
<protein>
    <submittedName>
        <fullName evidence="2">Uncharacterized protein</fullName>
    </submittedName>
</protein>
<keyword evidence="1" id="KW-1133">Transmembrane helix</keyword>
<name>A0AAE9DPB6_CAEBR</name>
<evidence type="ECO:0000313" key="3">
    <source>
        <dbReference type="Proteomes" id="UP000827892"/>
    </source>
</evidence>
<dbReference type="EMBL" id="CP090892">
    <property type="protein sequence ID" value="ULU08463.1"/>
    <property type="molecule type" value="Genomic_DNA"/>
</dbReference>
<feature type="transmembrane region" description="Helical" evidence="1">
    <location>
        <begin position="6"/>
        <end position="24"/>
    </location>
</feature>
<sequence length="84" mass="9689">MALNRLVSMLTIEVGSLWMVFFYSQKSKMRATARLKTSCFWDAFRKLHRCGLTKTRKSGPHSKFQLSSMAPLILSPRILLIIKN</sequence>